<keyword evidence="3" id="KW-1015">Disulfide bond</keyword>
<keyword evidence="5" id="KW-0812">Transmembrane</keyword>
<keyword evidence="5" id="KW-1133">Transmembrane helix</keyword>
<comment type="subunit">
    <text evidence="1">Collagen polypeptide chains are complexed within the cuticle by disulfide bonds and other types of covalent cross-links.</text>
</comment>
<evidence type="ECO:0000313" key="8">
    <source>
        <dbReference type="Proteomes" id="UP000218231"/>
    </source>
</evidence>
<dbReference type="Pfam" id="PF01484">
    <property type="entry name" value="Col_cuticle_N"/>
    <property type="match status" value="1"/>
</dbReference>
<feature type="domain" description="Nematode cuticle collagen N-terminal" evidence="6">
    <location>
        <begin position="26"/>
        <end position="78"/>
    </location>
</feature>
<dbReference type="OrthoDB" id="5983381at2759"/>
<sequence>MTSSCGGSSSAAACSKESDEQQQMRRVAFVAVVVSTAAVIASVVTLPMLYSYVQSFQSHLMVETDYCKARSRDMWLEMTALQAGKGIVHRQKRAWLFGQWIPEGGNGGGGSNSNYGSGAAGAQSNAAGYGGYGAVVNAEPAPVCCTCNQGAAGPPEPGLDGKSGRDAELIPAPQSEPCVICPPGPSGPMGMMGPKRTEWLVNLISHFIYSFRYKFNIIEFLRPVGRPGRDGMKGAPGAPGRLIPVPGPMGPAGKPDQMAAQDPMGHRIPAHPPETQEPQERKEDQDQEDCQAPQDQM</sequence>
<proteinExistence type="predicted"/>
<dbReference type="STRING" id="2018661.A0A2A2KDU4"/>
<organism evidence="7 8">
    <name type="scientific">Diploscapter pachys</name>
    <dbReference type="NCBI Taxonomy" id="2018661"/>
    <lineage>
        <taxon>Eukaryota</taxon>
        <taxon>Metazoa</taxon>
        <taxon>Ecdysozoa</taxon>
        <taxon>Nematoda</taxon>
        <taxon>Chromadorea</taxon>
        <taxon>Rhabditida</taxon>
        <taxon>Rhabditina</taxon>
        <taxon>Rhabditomorpha</taxon>
        <taxon>Rhabditoidea</taxon>
        <taxon>Rhabditidae</taxon>
        <taxon>Diploscapter</taxon>
    </lineage>
</organism>
<dbReference type="Proteomes" id="UP000218231">
    <property type="component" value="Unassembled WGS sequence"/>
</dbReference>
<name>A0A2A2KDU4_9BILA</name>
<evidence type="ECO:0000256" key="4">
    <source>
        <dbReference type="SAM" id="MobiDB-lite"/>
    </source>
</evidence>
<evidence type="ECO:0000259" key="6">
    <source>
        <dbReference type="SMART" id="SM01088"/>
    </source>
</evidence>
<evidence type="ECO:0000256" key="5">
    <source>
        <dbReference type="SAM" id="Phobius"/>
    </source>
</evidence>
<comment type="caution">
    <text evidence="7">The sequence shown here is derived from an EMBL/GenBank/DDBJ whole genome shotgun (WGS) entry which is preliminary data.</text>
</comment>
<dbReference type="GO" id="GO:0042302">
    <property type="term" value="F:structural constituent of cuticle"/>
    <property type="evidence" value="ECO:0007669"/>
    <property type="project" value="InterPro"/>
</dbReference>
<feature type="transmembrane region" description="Helical" evidence="5">
    <location>
        <begin position="27"/>
        <end position="50"/>
    </location>
</feature>
<keyword evidence="2" id="KW-0677">Repeat</keyword>
<feature type="region of interest" description="Disordered" evidence="4">
    <location>
        <begin position="226"/>
        <end position="297"/>
    </location>
</feature>
<dbReference type="EMBL" id="LIAE01008837">
    <property type="protein sequence ID" value="PAV72196.1"/>
    <property type="molecule type" value="Genomic_DNA"/>
</dbReference>
<protein>
    <recommendedName>
        <fullName evidence="6">Nematode cuticle collagen N-terminal domain-containing protein</fullName>
    </recommendedName>
</protein>
<evidence type="ECO:0000256" key="2">
    <source>
        <dbReference type="ARBA" id="ARBA00022737"/>
    </source>
</evidence>
<dbReference type="PANTHER" id="PTHR24637:SF368">
    <property type="entry name" value="CUTICLE COLLAGEN 36"/>
    <property type="match status" value="1"/>
</dbReference>
<accession>A0A2A2KDU4</accession>
<keyword evidence="5" id="KW-0472">Membrane</keyword>
<evidence type="ECO:0000256" key="3">
    <source>
        <dbReference type="ARBA" id="ARBA00023157"/>
    </source>
</evidence>
<gene>
    <name evidence="7" type="ORF">WR25_00027</name>
</gene>
<dbReference type="PANTHER" id="PTHR24637">
    <property type="entry name" value="COLLAGEN"/>
    <property type="match status" value="1"/>
</dbReference>
<evidence type="ECO:0000256" key="1">
    <source>
        <dbReference type="ARBA" id="ARBA00011518"/>
    </source>
</evidence>
<dbReference type="SMART" id="SM01088">
    <property type="entry name" value="Col_cuticle_N"/>
    <property type="match status" value="1"/>
</dbReference>
<keyword evidence="8" id="KW-1185">Reference proteome</keyword>
<dbReference type="AlphaFoldDB" id="A0A2A2KDU4"/>
<evidence type="ECO:0000313" key="7">
    <source>
        <dbReference type="EMBL" id="PAV72196.1"/>
    </source>
</evidence>
<reference evidence="7 8" key="1">
    <citation type="journal article" date="2017" name="Curr. Biol.">
        <title>Genome architecture and evolution of a unichromosomal asexual nematode.</title>
        <authorList>
            <person name="Fradin H."/>
            <person name="Zegar C."/>
            <person name="Gutwein M."/>
            <person name="Lucas J."/>
            <person name="Kovtun M."/>
            <person name="Corcoran D."/>
            <person name="Baugh L.R."/>
            <person name="Kiontke K."/>
            <person name="Gunsalus K."/>
            <person name="Fitch D.H."/>
            <person name="Piano F."/>
        </authorList>
    </citation>
    <scope>NUCLEOTIDE SEQUENCE [LARGE SCALE GENOMIC DNA]</scope>
    <source>
        <strain evidence="7">PF1309</strain>
    </source>
</reference>
<dbReference type="InterPro" id="IPR002486">
    <property type="entry name" value="Col_cuticle_N"/>
</dbReference>